<dbReference type="CDD" id="cd08276">
    <property type="entry name" value="MDR7"/>
    <property type="match status" value="1"/>
</dbReference>
<dbReference type="PANTHER" id="PTHR45033:SF2">
    <property type="entry name" value="ZINC-TYPE ALCOHOL DEHYDROGENASE-LIKE PROTEIN C1773.06C"/>
    <property type="match status" value="1"/>
</dbReference>
<dbReference type="InterPro" id="IPR052711">
    <property type="entry name" value="Zinc_ADH-like"/>
</dbReference>
<evidence type="ECO:0000313" key="2">
    <source>
        <dbReference type="EMBL" id="KAJ5109912.1"/>
    </source>
</evidence>
<reference evidence="2" key="2">
    <citation type="journal article" date="2023" name="IMA Fungus">
        <title>Comparative genomic study of the Penicillium genus elucidates a diverse pangenome and 15 lateral gene transfer events.</title>
        <authorList>
            <person name="Petersen C."/>
            <person name="Sorensen T."/>
            <person name="Nielsen M.R."/>
            <person name="Sondergaard T.E."/>
            <person name="Sorensen J.L."/>
            <person name="Fitzpatrick D.A."/>
            <person name="Frisvad J.C."/>
            <person name="Nielsen K.L."/>
        </authorList>
    </citation>
    <scope>NUCLEOTIDE SEQUENCE</scope>
    <source>
        <strain evidence="2">IBT 30761</strain>
    </source>
</reference>
<feature type="domain" description="Enoyl reductase (ER)" evidence="1">
    <location>
        <begin position="14"/>
        <end position="321"/>
    </location>
</feature>
<organism evidence="2 3">
    <name type="scientific">Penicillium argentinense</name>
    <dbReference type="NCBI Taxonomy" id="1131581"/>
    <lineage>
        <taxon>Eukaryota</taxon>
        <taxon>Fungi</taxon>
        <taxon>Dikarya</taxon>
        <taxon>Ascomycota</taxon>
        <taxon>Pezizomycotina</taxon>
        <taxon>Eurotiomycetes</taxon>
        <taxon>Eurotiomycetidae</taxon>
        <taxon>Eurotiales</taxon>
        <taxon>Aspergillaceae</taxon>
        <taxon>Penicillium</taxon>
    </lineage>
</organism>
<protein>
    <recommendedName>
        <fullName evidence="1">Enoyl reductase (ER) domain-containing protein</fullName>
    </recommendedName>
</protein>
<comment type="caution">
    <text evidence="2">The sequence shown here is derived from an EMBL/GenBank/DDBJ whole genome shotgun (WGS) entry which is preliminary data.</text>
</comment>
<dbReference type="GO" id="GO:0016491">
    <property type="term" value="F:oxidoreductase activity"/>
    <property type="evidence" value="ECO:0007669"/>
    <property type="project" value="InterPro"/>
</dbReference>
<dbReference type="RefSeq" id="XP_056478023.1">
    <property type="nucleotide sequence ID" value="XM_056615051.1"/>
</dbReference>
<accession>A0A9W9G268</accession>
<keyword evidence="3" id="KW-1185">Reference proteome</keyword>
<dbReference type="InterPro" id="IPR036291">
    <property type="entry name" value="NAD(P)-bd_dom_sf"/>
</dbReference>
<gene>
    <name evidence="2" type="ORF">N7532_002557</name>
</gene>
<dbReference type="GeneID" id="81354030"/>
<name>A0A9W9G268_9EURO</name>
<dbReference type="Proteomes" id="UP001149074">
    <property type="component" value="Unassembled WGS sequence"/>
</dbReference>
<dbReference type="Pfam" id="PF08240">
    <property type="entry name" value="ADH_N"/>
    <property type="match status" value="1"/>
</dbReference>
<dbReference type="EMBL" id="JAPQKI010000003">
    <property type="protein sequence ID" value="KAJ5109912.1"/>
    <property type="molecule type" value="Genomic_DNA"/>
</dbReference>
<dbReference type="SMART" id="SM00829">
    <property type="entry name" value="PKS_ER"/>
    <property type="match status" value="1"/>
</dbReference>
<reference evidence="2" key="1">
    <citation type="submission" date="2022-11" db="EMBL/GenBank/DDBJ databases">
        <authorList>
            <person name="Petersen C."/>
        </authorList>
    </citation>
    <scope>NUCLEOTIDE SEQUENCE</scope>
    <source>
        <strain evidence="2">IBT 30761</strain>
    </source>
</reference>
<dbReference type="OrthoDB" id="9930022at2759"/>
<dbReference type="InterPro" id="IPR011032">
    <property type="entry name" value="GroES-like_sf"/>
</dbReference>
<sequence>MTTMKQWTVKTPDAAFSGLKLGDVPILNVEGSEVLVRFHASSLNYRDLAIAKGTFPFAHKYPIVPNSDGAGEVAEVGPKLLPFSIRPINLAILTKAASSGVGGVIDGALHQFGVYPETGLVKAPDNLDYIEASTLPCAAFTSWNALYGLKPIKFGQVVLVQGTGGVSIFGLQFAKAAGATERLLKELGADLTVNYRSSPQWGSAVRDLTPGKDGVDYIIDVGGQDTLEQSLKCIKMNCIINIIGFLGTSDRPQPTLLEALSHICTVRGVYGGSRAMSKDMIRAIESTGLKPIVDEKAFELENAKEAFQYMAAQKHVGKVVVKL</sequence>
<dbReference type="SUPFAM" id="SSF51735">
    <property type="entry name" value="NAD(P)-binding Rossmann-fold domains"/>
    <property type="match status" value="1"/>
</dbReference>
<dbReference type="SUPFAM" id="SSF50129">
    <property type="entry name" value="GroES-like"/>
    <property type="match status" value="1"/>
</dbReference>
<dbReference type="InterPro" id="IPR013154">
    <property type="entry name" value="ADH-like_N"/>
</dbReference>
<dbReference type="PANTHER" id="PTHR45033">
    <property type="match status" value="1"/>
</dbReference>
<dbReference type="InterPro" id="IPR020843">
    <property type="entry name" value="ER"/>
</dbReference>
<evidence type="ECO:0000313" key="3">
    <source>
        <dbReference type="Proteomes" id="UP001149074"/>
    </source>
</evidence>
<proteinExistence type="predicted"/>
<dbReference type="AlphaFoldDB" id="A0A9W9G268"/>
<dbReference type="Pfam" id="PF13602">
    <property type="entry name" value="ADH_zinc_N_2"/>
    <property type="match status" value="1"/>
</dbReference>
<dbReference type="Gene3D" id="3.40.50.720">
    <property type="entry name" value="NAD(P)-binding Rossmann-like Domain"/>
    <property type="match status" value="1"/>
</dbReference>
<evidence type="ECO:0000259" key="1">
    <source>
        <dbReference type="SMART" id="SM00829"/>
    </source>
</evidence>
<dbReference type="Gene3D" id="3.90.180.10">
    <property type="entry name" value="Medium-chain alcohol dehydrogenases, catalytic domain"/>
    <property type="match status" value="1"/>
</dbReference>